<dbReference type="OrthoDB" id="2379922at2"/>
<reference evidence="2 3" key="1">
    <citation type="submission" date="2018-01" db="EMBL/GenBank/DDBJ databases">
        <title>The whole genome sequencing and assembly of Halobacillus litoralis ERB031 strain.</title>
        <authorList>
            <person name="Lee S.-J."/>
            <person name="Park M.-K."/>
            <person name="Kim J.-Y."/>
            <person name="Lee Y.-J."/>
            <person name="Yi H."/>
            <person name="Bahn Y.-S."/>
            <person name="Kim J.F."/>
            <person name="Lee D.-W."/>
        </authorList>
    </citation>
    <scope>NUCLEOTIDE SEQUENCE [LARGE SCALE GENOMIC DNA]</scope>
    <source>
        <strain evidence="2 3">ERB 031</strain>
    </source>
</reference>
<dbReference type="KEGG" id="hli:HLI_08325"/>
<feature type="domain" description="YcaO" evidence="1">
    <location>
        <begin position="189"/>
        <end position="568"/>
    </location>
</feature>
<dbReference type="InterPro" id="IPR027624">
    <property type="entry name" value="TOMM_cyclo_SagD"/>
</dbReference>
<evidence type="ECO:0000313" key="3">
    <source>
        <dbReference type="Proteomes" id="UP000287756"/>
    </source>
</evidence>
<evidence type="ECO:0000259" key="1">
    <source>
        <dbReference type="PROSITE" id="PS51664"/>
    </source>
</evidence>
<sequence length="568" mass="65526">MTIQILDPSLEKEQEIPIYKNNAYIFVGPLRNKDHFCFQCFQDRLKEVELDSHYFTYPSTMELQASEHDIVTACKNKLKENEEVPSLYIIHREKLKVELQSTFKRGDCKRCGTDEPDLTPKVGEGTFTKHQLRHETFEKVQKRLEKFRPLLFGNRPSLINQITRAGDSYGTPMVQSEVLYKGTSMLSFGRTVTYAISKYTSILESIERYATAYPYKKSTETYQEGESAAIDLTLSEVMKTNNYTNTTGYNKNLRISYTEVEALHKKSDALIPEQMVYFNSHKISGEKRYIYDSSNGSALGSTVDEASLHAMLELFERDAFLATWYGKIPPVRIQFDDNSFGNIHDYVDALKAKGIQTHLFDISMEMKIPTIWVLLEKEDPQENEMAFYTAAAASLDLEDALEKALIEATTAISVFENVFQNPDDQQRKKYLLDNPHLVTELEDHLLLYSNKEMKQAFTFALASPYQKTPAELETYYEHFSGSSTRIIEEWHEKIMCISPKAYRAVIQNPNLTVSGFVNVKYIVPEMLTMTFGHQNRRVVFSRIEKAIRLKERGLLDEEWIKSTPHPFP</sequence>
<dbReference type="NCBIfam" id="TIGR03604">
    <property type="entry name" value="TOMM_cyclo_SagD"/>
    <property type="match status" value="1"/>
</dbReference>
<dbReference type="Proteomes" id="UP000287756">
    <property type="component" value="Chromosome"/>
</dbReference>
<dbReference type="InterPro" id="IPR003776">
    <property type="entry name" value="YcaO-like_dom"/>
</dbReference>
<evidence type="ECO:0000313" key="2">
    <source>
        <dbReference type="EMBL" id="QAS52235.1"/>
    </source>
</evidence>
<gene>
    <name evidence="2" type="ORF">HLI_08325</name>
</gene>
<dbReference type="AlphaFoldDB" id="A0A410MC59"/>
<organism evidence="2 3">
    <name type="scientific">Halobacillus litoralis</name>
    <dbReference type="NCBI Taxonomy" id="45668"/>
    <lineage>
        <taxon>Bacteria</taxon>
        <taxon>Bacillati</taxon>
        <taxon>Bacillota</taxon>
        <taxon>Bacilli</taxon>
        <taxon>Bacillales</taxon>
        <taxon>Bacillaceae</taxon>
        <taxon>Halobacillus</taxon>
    </lineage>
</organism>
<dbReference type="PANTHER" id="PTHR37809">
    <property type="entry name" value="RIBOSOMAL PROTEIN S12 METHYLTHIOTRANSFERASE ACCESSORY FACTOR YCAO"/>
    <property type="match status" value="1"/>
</dbReference>
<protein>
    <recommendedName>
        <fullName evidence="1">YcaO domain-containing protein</fullName>
    </recommendedName>
</protein>
<dbReference type="Pfam" id="PF02624">
    <property type="entry name" value="YcaO"/>
    <property type="match status" value="1"/>
</dbReference>
<accession>A0A410MC59</accession>
<dbReference type="PROSITE" id="PS51664">
    <property type="entry name" value="YCAO"/>
    <property type="match status" value="1"/>
</dbReference>
<dbReference type="Gene3D" id="3.30.1330.230">
    <property type="match status" value="1"/>
</dbReference>
<name>A0A410MC59_9BACI</name>
<dbReference type="RefSeq" id="WP_128524527.1">
    <property type="nucleotide sequence ID" value="NZ_CP026118.1"/>
</dbReference>
<dbReference type="PANTHER" id="PTHR37809:SF1">
    <property type="entry name" value="RIBOSOMAL PROTEIN S12 METHYLTHIOTRANSFERASE ACCESSORY FACTOR YCAO"/>
    <property type="match status" value="1"/>
</dbReference>
<proteinExistence type="predicted"/>
<dbReference type="EMBL" id="CP026118">
    <property type="protein sequence ID" value="QAS52235.1"/>
    <property type="molecule type" value="Genomic_DNA"/>
</dbReference>